<dbReference type="Proteomes" id="UP001314263">
    <property type="component" value="Unassembled WGS sequence"/>
</dbReference>
<dbReference type="AlphaFoldDB" id="A0AAV1I1F9"/>
<keyword evidence="2" id="KW-0227">DNA damage</keyword>
<dbReference type="InterPro" id="IPR042121">
    <property type="entry name" value="MutL_C_regsub"/>
</dbReference>
<accession>A0AAV1I1F9</accession>
<dbReference type="PANTHER" id="PTHR10073:SF52">
    <property type="entry name" value="MISMATCH REPAIR ENDONUCLEASE PMS2"/>
    <property type="match status" value="1"/>
</dbReference>
<feature type="region of interest" description="Disordered" evidence="3">
    <location>
        <begin position="503"/>
        <end position="581"/>
    </location>
</feature>
<dbReference type="InterPro" id="IPR020568">
    <property type="entry name" value="Ribosomal_Su5_D2-typ_SF"/>
</dbReference>
<sequence>MSQRIRPVSEDVVHRISSGQVVVNLATAVKELIENALDAGAKNIEVKLKEYGTELIEVADDGTGVSKADLASLTLKHHTSKFTSIDDLQALDSFGFRGEALSSLCAVSELMVTTRTAQDVTGSRVSYDASGKIAQQTPVARARGTTIALRELFRPLPVRRKELLRNVKREFGKLLNLLQAYAIISYGVRIICTNQIGTGTRTKALSTQGGQRMRDNIANAFGPRTAEALMPLDASLGDIAKACGYISKENAFFGKSGGDRQYFYINGRPVHLPKARASPEHGAAAQFSKALNDAHRNLAKGTASGASRPMAFIDFKIPKANYDINLAPDKRKALIQQEQCLLELFQEALSEAWQPVNTLLDQPLSQAVLQGARQVPGSHKQVGRQSSSPSSSSLQSASEASSGSDMPAAREMPAELIPRNPPELSRPRGMEKQSYPVERDGENAVPDRDANEDEPLMASQPHQASAGPAFLTSKGVLAASSAAGEEGGLASGGHTLSLCAEAPPSAAQSLHSPATKPQDEITPSVQPQQALSGLVMEPENGLPTSGALQSMAHSVPRKRSRQETGVAKDAQPSSWHPQPQQAPMTMHIDLEALAASRTACSKPTETGTTAHFSAATLQDPAQAASEAADREIQRVFQKKDFAIMEIVGQFNLGFILARLAGNLFIIDQHAADEKYNFERLQQITRLNKQPLLQPLRLDVTPAEKMTLWQEQQVFNANGFDFKELEDGQVQLTAVPFSKEAVFGPQDVHELLHMLVHGEGQAFKMQTQQSTQHSQPSDSTQAAPRPFTKIVRPSRVRDMLAMRACRSSIMIGKALNRTQMKSVLVHLSHLDSPWNCPHGRPTMRHLHTLQQQ</sequence>
<dbReference type="GO" id="GO:0005524">
    <property type="term" value="F:ATP binding"/>
    <property type="evidence" value="ECO:0007669"/>
    <property type="project" value="InterPro"/>
</dbReference>
<evidence type="ECO:0000313" key="6">
    <source>
        <dbReference type="EMBL" id="CAK0773475.1"/>
    </source>
</evidence>
<keyword evidence="7" id="KW-1185">Reference proteome</keyword>
<evidence type="ECO:0000256" key="2">
    <source>
        <dbReference type="ARBA" id="ARBA00022763"/>
    </source>
</evidence>
<dbReference type="Pfam" id="PF08676">
    <property type="entry name" value="MutL_C"/>
    <property type="match status" value="1"/>
</dbReference>
<dbReference type="Pfam" id="PF13589">
    <property type="entry name" value="HATPase_c_3"/>
    <property type="match status" value="1"/>
</dbReference>
<organism evidence="6 7">
    <name type="scientific">Coccomyxa viridis</name>
    <dbReference type="NCBI Taxonomy" id="1274662"/>
    <lineage>
        <taxon>Eukaryota</taxon>
        <taxon>Viridiplantae</taxon>
        <taxon>Chlorophyta</taxon>
        <taxon>core chlorophytes</taxon>
        <taxon>Trebouxiophyceae</taxon>
        <taxon>Trebouxiophyceae incertae sedis</taxon>
        <taxon>Coccomyxaceae</taxon>
        <taxon>Coccomyxa</taxon>
    </lineage>
</organism>
<dbReference type="SUPFAM" id="SSF55874">
    <property type="entry name" value="ATPase domain of HSP90 chaperone/DNA topoisomerase II/histidine kinase"/>
    <property type="match status" value="1"/>
</dbReference>
<evidence type="ECO:0000259" key="4">
    <source>
        <dbReference type="SMART" id="SM00853"/>
    </source>
</evidence>
<feature type="compositionally biased region" description="Low complexity" evidence="3">
    <location>
        <begin position="765"/>
        <end position="780"/>
    </location>
</feature>
<comment type="similarity">
    <text evidence="1">Belongs to the DNA mismatch repair MutL/HexB family.</text>
</comment>
<dbReference type="SUPFAM" id="SSF54211">
    <property type="entry name" value="Ribosomal protein S5 domain 2-like"/>
    <property type="match status" value="1"/>
</dbReference>
<dbReference type="FunFam" id="3.30.565.10:FF:000014">
    <property type="entry name" value="Mismatch repair endonuclease pms1, putative"/>
    <property type="match status" value="1"/>
</dbReference>
<dbReference type="PROSITE" id="PS00058">
    <property type="entry name" value="DNA_MISMATCH_REPAIR_1"/>
    <property type="match status" value="1"/>
</dbReference>
<feature type="compositionally biased region" description="Polar residues" evidence="3">
    <location>
        <begin position="521"/>
        <end position="531"/>
    </location>
</feature>
<evidence type="ECO:0000259" key="5">
    <source>
        <dbReference type="SMART" id="SM01340"/>
    </source>
</evidence>
<dbReference type="Gene3D" id="3.30.1370.100">
    <property type="entry name" value="MutL, C-terminal domain, regulatory subdomain"/>
    <property type="match status" value="1"/>
</dbReference>
<dbReference type="InterPro" id="IPR042120">
    <property type="entry name" value="MutL_C_dimsub"/>
</dbReference>
<feature type="compositionally biased region" description="Polar residues" evidence="3">
    <location>
        <begin position="542"/>
        <end position="552"/>
    </location>
</feature>
<feature type="compositionally biased region" description="Low complexity" evidence="3">
    <location>
        <begin position="386"/>
        <end position="404"/>
    </location>
</feature>
<dbReference type="GO" id="GO:0030983">
    <property type="term" value="F:mismatched DNA binding"/>
    <property type="evidence" value="ECO:0007669"/>
    <property type="project" value="InterPro"/>
</dbReference>
<dbReference type="GO" id="GO:0032389">
    <property type="term" value="C:MutLalpha complex"/>
    <property type="evidence" value="ECO:0007669"/>
    <property type="project" value="TreeGrafter"/>
</dbReference>
<dbReference type="InterPro" id="IPR014790">
    <property type="entry name" value="MutL_C"/>
</dbReference>
<comment type="caution">
    <text evidence="6">The sequence shown here is derived from an EMBL/GenBank/DDBJ whole genome shotgun (WGS) entry which is preliminary data.</text>
</comment>
<dbReference type="InterPro" id="IPR013507">
    <property type="entry name" value="DNA_mismatch_S5_2-like"/>
</dbReference>
<dbReference type="Gene3D" id="3.30.230.10">
    <property type="match status" value="1"/>
</dbReference>
<gene>
    <name evidence="6" type="ORF">CVIRNUC_004069</name>
</gene>
<dbReference type="InterPro" id="IPR038973">
    <property type="entry name" value="MutL/Mlh/Pms-like"/>
</dbReference>
<evidence type="ECO:0000313" key="7">
    <source>
        <dbReference type="Proteomes" id="UP001314263"/>
    </source>
</evidence>
<dbReference type="EMBL" id="CAUYUE010000005">
    <property type="protein sequence ID" value="CAK0773475.1"/>
    <property type="molecule type" value="Genomic_DNA"/>
</dbReference>
<dbReference type="GO" id="GO:0006298">
    <property type="term" value="P:mismatch repair"/>
    <property type="evidence" value="ECO:0007669"/>
    <property type="project" value="InterPro"/>
</dbReference>
<protein>
    <submittedName>
        <fullName evidence="6">Uncharacterized protein</fullName>
    </submittedName>
</protein>
<dbReference type="CDD" id="cd16926">
    <property type="entry name" value="HATPase_MutL-MLH-PMS-like"/>
    <property type="match status" value="1"/>
</dbReference>
<dbReference type="Gene3D" id="3.30.1540.20">
    <property type="entry name" value="MutL, C-terminal domain, dimerisation subdomain"/>
    <property type="match status" value="1"/>
</dbReference>
<feature type="domain" description="MutL C-terminal dimerisation" evidence="4">
    <location>
        <begin position="646"/>
        <end position="814"/>
    </location>
</feature>
<dbReference type="InterPro" id="IPR037198">
    <property type="entry name" value="MutL_C_sf"/>
</dbReference>
<name>A0AAV1I1F9_9CHLO</name>
<dbReference type="Gene3D" id="3.30.565.10">
    <property type="entry name" value="Histidine kinase-like ATPase, C-terminal domain"/>
    <property type="match status" value="1"/>
</dbReference>
<dbReference type="SMART" id="SM01340">
    <property type="entry name" value="DNA_mis_repair"/>
    <property type="match status" value="1"/>
</dbReference>
<dbReference type="InterPro" id="IPR014721">
    <property type="entry name" value="Ribsml_uS5_D2-typ_fold_subgr"/>
</dbReference>
<feature type="region of interest" description="Disordered" evidence="3">
    <location>
        <begin position="372"/>
        <end position="467"/>
    </location>
</feature>
<feature type="region of interest" description="Disordered" evidence="3">
    <location>
        <begin position="764"/>
        <end position="788"/>
    </location>
</feature>
<dbReference type="InterPro" id="IPR036890">
    <property type="entry name" value="HATPase_C_sf"/>
</dbReference>
<feature type="compositionally biased region" description="Polar residues" evidence="3">
    <location>
        <begin position="571"/>
        <end position="581"/>
    </location>
</feature>
<dbReference type="Pfam" id="PF01119">
    <property type="entry name" value="DNA_mis_repair"/>
    <property type="match status" value="1"/>
</dbReference>
<dbReference type="NCBIfam" id="TIGR00585">
    <property type="entry name" value="mutl"/>
    <property type="match status" value="1"/>
</dbReference>
<dbReference type="SUPFAM" id="SSF118116">
    <property type="entry name" value="DNA mismatch repair protein MutL"/>
    <property type="match status" value="1"/>
</dbReference>
<proteinExistence type="inferred from homology"/>
<dbReference type="GO" id="GO:0140664">
    <property type="term" value="F:ATP-dependent DNA damage sensor activity"/>
    <property type="evidence" value="ECO:0007669"/>
    <property type="project" value="InterPro"/>
</dbReference>
<evidence type="ECO:0000256" key="1">
    <source>
        <dbReference type="ARBA" id="ARBA00006082"/>
    </source>
</evidence>
<dbReference type="InterPro" id="IPR014762">
    <property type="entry name" value="DNA_mismatch_repair_CS"/>
</dbReference>
<dbReference type="PANTHER" id="PTHR10073">
    <property type="entry name" value="DNA MISMATCH REPAIR PROTEIN MLH, PMS, MUTL"/>
    <property type="match status" value="1"/>
</dbReference>
<dbReference type="SMART" id="SM00853">
    <property type="entry name" value="MutL_C"/>
    <property type="match status" value="1"/>
</dbReference>
<reference evidence="6 7" key="1">
    <citation type="submission" date="2023-10" db="EMBL/GenBank/DDBJ databases">
        <authorList>
            <person name="Maclean D."/>
            <person name="Macfadyen A."/>
        </authorList>
    </citation>
    <scope>NUCLEOTIDE SEQUENCE [LARGE SCALE GENOMIC DNA]</scope>
</reference>
<feature type="domain" description="DNA mismatch repair protein S5" evidence="5">
    <location>
        <begin position="217"/>
        <end position="354"/>
    </location>
</feature>
<dbReference type="FunFam" id="3.30.1370.100:FF:000001">
    <property type="entry name" value="Mismatch repair endonuclease pms1, putative"/>
    <property type="match status" value="1"/>
</dbReference>
<evidence type="ECO:0000256" key="3">
    <source>
        <dbReference type="SAM" id="MobiDB-lite"/>
    </source>
</evidence>
<feature type="compositionally biased region" description="Basic and acidic residues" evidence="3">
    <location>
        <begin position="425"/>
        <end position="449"/>
    </location>
</feature>
<dbReference type="GO" id="GO:0016887">
    <property type="term" value="F:ATP hydrolysis activity"/>
    <property type="evidence" value="ECO:0007669"/>
    <property type="project" value="InterPro"/>
</dbReference>
<dbReference type="InterPro" id="IPR002099">
    <property type="entry name" value="MutL/Mlh/PMS"/>
</dbReference>